<feature type="compositionally biased region" description="Polar residues" evidence="1">
    <location>
        <begin position="43"/>
        <end position="54"/>
    </location>
</feature>
<dbReference type="Proteomes" id="UP000054279">
    <property type="component" value="Unassembled WGS sequence"/>
</dbReference>
<feature type="chain" id="PRO_5007394613" evidence="2">
    <location>
        <begin position="23"/>
        <end position="143"/>
    </location>
</feature>
<keyword evidence="2" id="KW-0732">Signal</keyword>
<dbReference type="EMBL" id="KN837160">
    <property type="protein sequence ID" value="KIJ38516.1"/>
    <property type="molecule type" value="Genomic_DNA"/>
</dbReference>
<dbReference type="HOGENOM" id="CLU_1807450_0_0_1"/>
<keyword evidence="5" id="KW-1185">Reference proteome</keyword>
<evidence type="ECO:0000313" key="3">
    <source>
        <dbReference type="EMBL" id="KIJ32095.1"/>
    </source>
</evidence>
<feature type="signal peptide" evidence="2">
    <location>
        <begin position="1"/>
        <end position="22"/>
    </location>
</feature>
<evidence type="ECO:0000256" key="1">
    <source>
        <dbReference type="SAM" id="MobiDB-lite"/>
    </source>
</evidence>
<evidence type="ECO:0000313" key="4">
    <source>
        <dbReference type="EMBL" id="KIJ38516.1"/>
    </source>
</evidence>
<sequence>MQSSLFFLSIALGAILSTPVLGHNVYERDNSLQPVKLHRAASNFVSRDTSMTDSTGEDTDFMDDCPERDDSEDACEEDDPNEMSSTFITGMPSSAPMTSGMNTGSMTGTASSSSATGSSGMTSYKRMVKQHVPVGQDGTHGQL</sequence>
<protein>
    <submittedName>
        <fullName evidence="4">Uncharacterized protein</fullName>
    </submittedName>
</protein>
<feature type="compositionally biased region" description="Polar residues" evidence="1">
    <location>
        <begin position="82"/>
        <end position="96"/>
    </location>
</feature>
<reference evidence="4 5" key="1">
    <citation type="submission" date="2014-06" db="EMBL/GenBank/DDBJ databases">
        <title>Evolutionary Origins and Diversification of the Mycorrhizal Mutualists.</title>
        <authorList>
            <consortium name="DOE Joint Genome Institute"/>
            <consortium name="Mycorrhizal Genomics Consortium"/>
            <person name="Kohler A."/>
            <person name="Kuo A."/>
            <person name="Nagy L.G."/>
            <person name="Floudas D."/>
            <person name="Copeland A."/>
            <person name="Barry K.W."/>
            <person name="Cichocki N."/>
            <person name="Veneault-Fourrey C."/>
            <person name="LaButti K."/>
            <person name="Lindquist E.A."/>
            <person name="Lipzen A."/>
            <person name="Lundell T."/>
            <person name="Morin E."/>
            <person name="Murat C."/>
            <person name="Riley R."/>
            <person name="Ohm R."/>
            <person name="Sun H."/>
            <person name="Tunlid A."/>
            <person name="Henrissat B."/>
            <person name="Grigoriev I.V."/>
            <person name="Hibbett D.S."/>
            <person name="Martin F."/>
        </authorList>
    </citation>
    <scope>NUCLEOTIDE SEQUENCE [LARGE SCALE GENOMIC DNA]</scope>
    <source>
        <strain evidence="4 5">SS14</strain>
    </source>
</reference>
<feature type="region of interest" description="Disordered" evidence="1">
    <location>
        <begin position="43"/>
        <end position="143"/>
    </location>
</feature>
<name>A0A0C9VLP8_SPHS4</name>
<feature type="compositionally biased region" description="Low complexity" evidence="1">
    <location>
        <begin position="97"/>
        <end position="123"/>
    </location>
</feature>
<evidence type="ECO:0000256" key="2">
    <source>
        <dbReference type="SAM" id="SignalP"/>
    </source>
</evidence>
<evidence type="ECO:0000313" key="5">
    <source>
        <dbReference type="Proteomes" id="UP000054279"/>
    </source>
</evidence>
<dbReference type="EMBL" id="KN837232">
    <property type="protein sequence ID" value="KIJ32095.1"/>
    <property type="molecule type" value="Genomic_DNA"/>
</dbReference>
<accession>A0A0C9VLP8</accession>
<dbReference type="AlphaFoldDB" id="A0A0C9VLP8"/>
<gene>
    <name evidence="4" type="ORF">M422DRAFT_258886</name>
    <name evidence="3" type="ORF">M422DRAFT_266185</name>
</gene>
<proteinExistence type="predicted"/>
<organism evidence="4 5">
    <name type="scientific">Sphaerobolus stellatus (strain SS14)</name>
    <dbReference type="NCBI Taxonomy" id="990650"/>
    <lineage>
        <taxon>Eukaryota</taxon>
        <taxon>Fungi</taxon>
        <taxon>Dikarya</taxon>
        <taxon>Basidiomycota</taxon>
        <taxon>Agaricomycotina</taxon>
        <taxon>Agaricomycetes</taxon>
        <taxon>Phallomycetidae</taxon>
        <taxon>Geastrales</taxon>
        <taxon>Sphaerobolaceae</taxon>
        <taxon>Sphaerobolus</taxon>
    </lineage>
</organism>
<feature type="compositionally biased region" description="Acidic residues" evidence="1">
    <location>
        <begin position="55"/>
        <end position="81"/>
    </location>
</feature>